<evidence type="ECO:0000256" key="2">
    <source>
        <dbReference type="ARBA" id="ARBA00022727"/>
    </source>
</evidence>
<feature type="binding site" evidence="5">
    <location>
        <position position="31"/>
    </location>
    <ligand>
        <name>AMP</name>
        <dbReference type="ChEBI" id="CHEBI:456215"/>
    </ligand>
</feature>
<keyword evidence="5 7" id="KW-0067">ATP-binding</keyword>
<dbReference type="PATRIC" id="fig|1618438.3.peg.232"/>
<reference evidence="8 9" key="1">
    <citation type="journal article" date="2015" name="Nature">
        <title>rRNA introns, odd ribosomes, and small enigmatic genomes across a large radiation of phyla.</title>
        <authorList>
            <person name="Brown C.T."/>
            <person name="Hug L.A."/>
            <person name="Thomas B.C."/>
            <person name="Sharon I."/>
            <person name="Castelle C.J."/>
            <person name="Singh A."/>
            <person name="Wilkins M.J."/>
            <person name="Williams K.H."/>
            <person name="Banfield J.F."/>
        </authorList>
    </citation>
    <scope>NUCLEOTIDE SEQUENCE [LARGE SCALE GENOMIC DNA]</scope>
</reference>
<keyword evidence="5" id="KW-0963">Cytoplasm</keyword>
<comment type="subunit">
    <text evidence="5 7">Monomer.</text>
</comment>
<feature type="binding site" evidence="5">
    <location>
        <begin position="5"/>
        <end position="10"/>
    </location>
    <ligand>
        <name>ATP</name>
        <dbReference type="ChEBI" id="CHEBI:30616"/>
    </ligand>
</feature>
<dbReference type="HAMAP" id="MF_00235">
    <property type="entry name" value="Adenylate_kinase_Adk"/>
    <property type="match status" value="1"/>
</dbReference>
<dbReference type="InterPro" id="IPR027417">
    <property type="entry name" value="P-loop_NTPase"/>
</dbReference>
<evidence type="ECO:0000256" key="6">
    <source>
        <dbReference type="RuleBase" id="RU003330"/>
    </source>
</evidence>
<comment type="subcellular location">
    <subcellularLocation>
        <location evidence="5 7">Cytoplasm</location>
    </subcellularLocation>
</comment>
<comment type="function">
    <text evidence="5">Catalyzes the reversible transfer of the terminal phosphate group between ATP and AMP. Plays an important role in cellular energy homeostasis and in adenine nucleotide metabolism.</text>
</comment>
<dbReference type="InterPro" id="IPR033690">
    <property type="entry name" value="Adenylat_kinase_CS"/>
</dbReference>
<dbReference type="Gene3D" id="3.40.50.300">
    <property type="entry name" value="P-loop containing nucleotide triphosphate hydrolases"/>
    <property type="match status" value="1"/>
</dbReference>
<organism evidence="8 9">
    <name type="scientific">Candidatus Gottesmanbacteria bacterium GW2011_GWA1_47_8</name>
    <dbReference type="NCBI Taxonomy" id="1618438"/>
    <lineage>
        <taxon>Bacteria</taxon>
        <taxon>Candidatus Gottesmaniibacteriota</taxon>
    </lineage>
</organism>
<feature type="binding site" evidence="5">
    <location>
        <begin position="80"/>
        <end position="83"/>
    </location>
    <ligand>
        <name>AMP</name>
        <dbReference type="ChEBI" id="CHEBI:456215"/>
    </ligand>
</feature>
<dbReference type="UniPathway" id="UPA00588">
    <property type="reaction ID" value="UER00649"/>
</dbReference>
<dbReference type="Proteomes" id="UP000034212">
    <property type="component" value="Unassembled WGS sequence"/>
</dbReference>
<dbReference type="SUPFAM" id="SSF52540">
    <property type="entry name" value="P-loop containing nucleoside triphosphate hydrolases"/>
    <property type="match status" value="1"/>
</dbReference>
<dbReference type="PANTHER" id="PTHR23359">
    <property type="entry name" value="NUCLEOTIDE KINASE"/>
    <property type="match status" value="1"/>
</dbReference>
<dbReference type="CDD" id="cd01428">
    <property type="entry name" value="ADK"/>
    <property type="match status" value="1"/>
</dbReference>
<evidence type="ECO:0000313" key="9">
    <source>
        <dbReference type="Proteomes" id="UP000034212"/>
    </source>
</evidence>
<feature type="binding site" evidence="5">
    <location>
        <position position="121"/>
    </location>
    <ligand>
        <name>AMP</name>
        <dbReference type="ChEBI" id="CHEBI:456215"/>
    </ligand>
</feature>
<gene>
    <name evidence="5" type="primary">adk</name>
    <name evidence="8" type="ORF">UY08_C0009G0026</name>
</gene>
<dbReference type="InterPro" id="IPR000850">
    <property type="entry name" value="Adenylat/UMP-CMP_kin"/>
</dbReference>
<comment type="similarity">
    <text evidence="5 6">Belongs to the adenylate kinase family.</text>
</comment>
<dbReference type="GO" id="GO:0005737">
    <property type="term" value="C:cytoplasm"/>
    <property type="evidence" value="ECO:0007669"/>
    <property type="project" value="UniProtKB-SubCell"/>
</dbReference>
<proteinExistence type="inferred from homology"/>
<feature type="binding site" evidence="5">
    <location>
        <position position="160"/>
    </location>
    <ligand>
        <name>ATP</name>
        <dbReference type="ChEBI" id="CHEBI:30616"/>
    </ligand>
</feature>
<feature type="region of interest" description="NMP" evidence="5">
    <location>
        <begin position="25"/>
        <end position="54"/>
    </location>
</feature>
<dbReference type="GO" id="GO:0044209">
    <property type="term" value="P:AMP salvage"/>
    <property type="evidence" value="ECO:0007669"/>
    <property type="project" value="UniProtKB-UniRule"/>
</dbReference>
<protein>
    <recommendedName>
        <fullName evidence="5 7">Adenylate kinase</fullName>
        <shortName evidence="5">AK</shortName>
        <ecNumber evidence="5 7">2.7.4.3</ecNumber>
    </recommendedName>
    <alternativeName>
        <fullName evidence="5">ATP-AMP transphosphorylase</fullName>
    </alternativeName>
    <alternativeName>
        <fullName evidence="5">ATP:AMP phosphotransferase</fullName>
    </alternativeName>
    <alternativeName>
        <fullName evidence="5">Adenylate monophosphate kinase</fullName>
    </alternativeName>
</protein>
<evidence type="ECO:0000313" key="8">
    <source>
        <dbReference type="EMBL" id="KKU80815.1"/>
    </source>
</evidence>
<dbReference type="EMBL" id="LCOQ01000009">
    <property type="protein sequence ID" value="KKU80815.1"/>
    <property type="molecule type" value="Genomic_DNA"/>
</dbReference>
<feature type="binding site" evidence="5">
    <location>
        <position position="26"/>
    </location>
    <ligand>
        <name>AMP</name>
        <dbReference type="ChEBI" id="CHEBI:456215"/>
    </ligand>
</feature>
<keyword evidence="1 5" id="KW-0808">Transferase</keyword>
<sequence>MGIQGSGKSTQGSLLSEKLGIPYLSSGHIFRDIAKEVTPWGRYVKETLNAGYLISDEKTVPIIEEYLSKPEYTKGYILDGFPRTVPQAEEFRNNVDKVFYLKVSDKEALWRLSDRLDEGVREDNTLQAIRKRIKLFHDLTEPVLDYYRKLNRLIEVDGEKSIEEVFSEIVSHVSS</sequence>
<dbReference type="AlphaFoldDB" id="A0A0G1WF16"/>
<name>A0A0G1WF16_9BACT</name>
<evidence type="ECO:0000256" key="1">
    <source>
        <dbReference type="ARBA" id="ARBA00022679"/>
    </source>
</evidence>
<keyword evidence="2 5" id="KW-0545">Nucleotide biosynthesis</keyword>
<feature type="binding site" evidence="5">
    <location>
        <begin position="52"/>
        <end position="54"/>
    </location>
    <ligand>
        <name>AMP</name>
        <dbReference type="ChEBI" id="CHEBI:456215"/>
    </ligand>
</feature>
<evidence type="ECO:0000256" key="5">
    <source>
        <dbReference type="HAMAP-Rule" id="MF_00235"/>
    </source>
</evidence>
<comment type="caution">
    <text evidence="8">The sequence shown here is derived from an EMBL/GenBank/DDBJ whole genome shotgun (WGS) entry which is preliminary data.</text>
</comment>
<evidence type="ECO:0000256" key="4">
    <source>
        <dbReference type="ARBA" id="ARBA00022777"/>
    </source>
</evidence>
<keyword evidence="3 5" id="KW-0547">Nucleotide-binding</keyword>
<feature type="binding site" evidence="5">
    <location>
        <position position="132"/>
    </location>
    <ligand>
        <name>AMP</name>
        <dbReference type="ChEBI" id="CHEBI:456215"/>
    </ligand>
</feature>
<dbReference type="EC" id="2.7.4.3" evidence="5 7"/>
<keyword evidence="4 5" id="KW-0418">Kinase</keyword>
<comment type="caution">
    <text evidence="5">Lacks conserved residue(s) required for the propagation of feature annotation.</text>
</comment>
<comment type="pathway">
    <text evidence="5">Purine metabolism; AMP biosynthesis via salvage pathway; AMP from ADP: step 1/1.</text>
</comment>
<dbReference type="Pfam" id="PF00406">
    <property type="entry name" value="ADK"/>
    <property type="match status" value="1"/>
</dbReference>
<dbReference type="PRINTS" id="PR00094">
    <property type="entry name" value="ADENYLTKNASE"/>
</dbReference>
<evidence type="ECO:0000256" key="7">
    <source>
        <dbReference type="RuleBase" id="RU003331"/>
    </source>
</evidence>
<dbReference type="GO" id="GO:0005524">
    <property type="term" value="F:ATP binding"/>
    <property type="evidence" value="ECO:0007669"/>
    <property type="project" value="UniProtKB-UniRule"/>
</dbReference>
<comment type="catalytic activity">
    <reaction evidence="5 7">
        <text>AMP + ATP = 2 ADP</text>
        <dbReference type="Rhea" id="RHEA:12973"/>
        <dbReference type="ChEBI" id="CHEBI:30616"/>
        <dbReference type="ChEBI" id="CHEBI:456215"/>
        <dbReference type="ChEBI" id="CHEBI:456216"/>
        <dbReference type="EC" id="2.7.4.3"/>
    </reaction>
</comment>
<dbReference type="GO" id="GO:0004017">
    <property type="term" value="F:AMP kinase activity"/>
    <property type="evidence" value="ECO:0007669"/>
    <property type="project" value="UniProtKB-UniRule"/>
</dbReference>
<feature type="binding site" evidence="5">
    <location>
        <position position="87"/>
    </location>
    <ligand>
        <name>AMP</name>
        <dbReference type="ChEBI" id="CHEBI:456215"/>
    </ligand>
</feature>
<accession>A0A0G1WF16</accession>
<comment type="domain">
    <text evidence="5">Consists of three domains, a large central CORE domain and two small peripheral domains, NMPbind and LID, which undergo movements during catalysis. The LID domain closes over the site of phosphoryl transfer upon ATP binding. Assembling and dissambling the active center during each catalytic cycle provides an effective means to prevent ATP hydrolysis.</text>
</comment>
<evidence type="ECO:0000256" key="3">
    <source>
        <dbReference type="ARBA" id="ARBA00022741"/>
    </source>
</evidence>
<dbReference type="PROSITE" id="PS00113">
    <property type="entry name" value="ADENYLATE_KINASE"/>
    <property type="match status" value="1"/>
</dbReference>
<feature type="binding site" evidence="5">
    <location>
        <position position="115"/>
    </location>
    <ligand>
        <name>ATP</name>
        <dbReference type="ChEBI" id="CHEBI:30616"/>
    </ligand>
</feature>